<gene>
    <name evidence="3" type="ORF">B0I35DRAFT_25787</name>
</gene>
<evidence type="ECO:0000256" key="1">
    <source>
        <dbReference type="SAM" id="MobiDB-lite"/>
    </source>
</evidence>
<keyword evidence="4" id="KW-1185">Reference proteome</keyword>
<evidence type="ECO:0000313" key="4">
    <source>
        <dbReference type="Proteomes" id="UP000813444"/>
    </source>
</evidence>
<name>A0A8K0WYC2_9HYPO</name>
<evidence type="ECO:0000313" key="3">
    <source>
        <dbReference type="EMBL" id="KAH7328741.1"/>
    </source>
</evidence>
<keyword evidence="2" id="KW-1133">Transmembrane helix</keyword>
<keyword evidence="2" id="KW-0812">Transmembrane</keyword>
<dbReference type="EMBL" id="JAGPNK010000001">
    <property type="protein sequence ID" value="KAH7328741.1"/>
    <property type="molecule type" value="Genomic_DNA"/>
</dbReference>
<sequence>MGFLDALGDSVSVVSGGVSRPSRKHSSKSHHKKRRSHSHSRSRSSSRHRRRDRDRDHDRGAASIAGSIFGLGDSNYNKHNSSRASFFGLGNTSRSSFFGKPSYYKRSPRGNFMQRAYKQLKRILRDLVHYAKRHPWKVFFLVIMPLITGGALTALLARFGLRIPPALERMIGMASRAATGDHLGLVNDAVRMAGDIGGGTASVKVERGYDGGMQWERSTGHAQNDFISEGFKSVSKFFS</sequence>
<proteinExistence type="predicted"/>
<feature type="compositionally biased region" description="Basic residues" evidence="1">
    <location>
        <begin position="21"/>
        <end position="52"/>
    </location>
</feature>
<reference evidence="3" key="1">
    <citation type="journal article" date="2021" name="Nat. Commun.">
        <title>Genetic determinants of endophytism in the Arabidopsis root mycobiome.</title>
        <authorList>
            <person name="Mesny F."/>
            <person name="Miyauchi S."/>
            <person name="Thiergart T."/>
            <person name="Pickel B."/>
            <person name="Atanasova L."/>
            <person name="Karlsson M."/>
            <person name="Huettel B."/>
            <person name="Barry K.W."/>
            <person name="Haridas S."/>
            <person name="Chen C."/>
            <person name="Bauer D."/>
            <person name="Andreopoulos W."/>
            <person name="Pangilinan J."/>
            <person name="LaButti K."/>
            <person name="Riley R."/>
            <person name="Lipzen A."/>
            <person name="Clum A."/>
            <person name="Drula E."/>
            <person name="Henrissat B."/>
            <person name="Kohler A."/>
            <person name="Grigoriev I.V."/>
            <person name="Martin F.M."/>
            <person name="Hacquard S."/>
        </authorList>
    </citation>
    <scope>NUCLEOTIDE SEQUENCE</scope>
    <source>
        <strain evidence="3">MPI-CAGE-CH-0235</strain>
    </source>
</reference>
<evidence type="ECO:0000256" key="2">
    <source>
        <dbReference type="SAM" id="Phobius"/>
    </source>
</evidence>
<keyword evidence="2" id="KW-0472">Membrane</keyword>
<dbReference type="OrthoDB" id="5235322at2759"/>
<protein>
    <submittedName>
        <fullName evidence="3">Uncharacterized protein</fullName>
    </submittedName>
</protein>
<dbReference type="Proteomes" id="UP000813444">
    <property type="component" value="Unassembled WGS sequence"/>
</dbReference>
<feature type="transmembrane region" description="Helical" evidence="2">
    <location>
        <begin position="138"/>
        <end position="161"/>
    </location>
</feature>
<organism evidence="3 4">
    <name type="scientific">Stachybotrys elegans</name>
    <dbReference type="NCBI Taxonomy" id="80388"/>
    <lineage>
        <taxon>Eukaryota</taxon>
        <taxon>Fungi</taxon>
        <taxon>Dikarya</taxon>
        <taxon>Ascomycota</taxon>
        <taxon>Pezizomycotina</taxon>
        <taxon>Sordariomycetes</taxon>
        <taxon>Hypocreomycetidae</taxon>
        <taxon>Hypocreales</taxon>
        <taxon>Stachybotryaceae</taxon>
        <taxon>Stachybotrys</taxon>
    </lineage>
</organism>
<dbReference type="AlphaFoldDB" id="A0A8K0WYC2"/>
<comment type="caution">
    <text evidence="3">The sequence shown here is derived from an EMBL/GenBank/DDBJ whole genome shotgun (WGS) entry which is preliminary data.</text>
</comment>
<feature type="region of interest" description="Disordered" evidence="1">
    <location>
        <begin position="14"/>
        <end position="59"/>
    </location>
</feature>
<accession>A0A8K0WYC2</accession>